<comment type="caution">
    <text evidence="1">The sequence shown here is derived from an EMBL/GenBank/DDBJ whole genome shotgun (WGS) entry which is preliminary data.</text>
</comment>
<evidence type="ECO:0000313" key="1">
    <source>
        <dbReference type="EMBL" id="MFB9907938.1"/>
    </source>
</evidence>
<gene>
    <name evidence="1" type="ORF">ACFFQA_28725</name>
</gene>
<reference evidence="1 2" key="1">
    <citation type="submission" date="2024-09" db="EMBL/GenBank/DDBJ databases">
        <authorList>
            <person name="Sun Q."/>
            <person name="Mori K."/>
        </authorList>
    </citation>
    <scope>NUCLEOTIDE SEQUENCE [LARGE SCALE GENOMIC DNA]</scope>
    <source>
        <strain evidence="1 2">TBRC 7907</strain>
    </source>
</reference>
<evidence type="ECO:0000313" key="2">
    <source>
        <dbReference type="Proteomes" id="UP001589693"/>
    </source>
</evidence>
<dbReference type="RefSeq" id="WP_377858986.1">
    <property type="nucleotide sequence ID" value="NZ_JBHLZU010000026.1"/>
</dbReference>
<dbReference type="EMBL" id="JBHLZU010000026">
    <property type="protein sequence ID" value="MFB9907938.1"/>
    <property type="molecule type" value="Genomic_DNA"/>
</dbReference>
<keyword evidence="2" id="KW-1185">Reference proteome</keyword>
<protein>
    <submittedName>
        <fullName evidence="1">DUF4331 family protein</fullName>
    </submittedName>
</protein>
<accession>A0ABV6A4A8</accession>
<organism evidence="1 2">
    <name type="scientific">Allokutzneria oryzae</name>
    <dbReference type="NCBI Taxonomy" id="1378989"/>
    <lineage>
        <taxon>Bacteria</taxon>
        <taxon>Bacillati</taxon>
        <taxon>Actinomycetota</taxon>
        <taxon>Actinomycetes</taxon>
        <taxon>Pseudonocardiales</taxon>
        <taxon>Pseudonocardiaceae</taxon>
        <taxon>Allokutzneria</taxon>
    </lineage>
</organism>
<sequence length="339" mass="36372">MSHHFDSPLARQDPRLDISDVYLFRGTAGTVFVMNVNPLSGADGFHPDGLYEFKVDTGSDAVEDTTFRVTFGDRDAEGRQSLVLRRLDGEAARDRDAEGSVLAEGMTEEVIEARHGIRLWAGAAADPFYINGSVVGAVKQAVAEGSLIDLTPASATPAANLFAGTNVCAIVLEVPDEVLAVPSIGFWGVTALPTDAGGWQQINRCAQPLINTIFNPDDEERSSEYNTIQPSQDREVHGPVVCDLVARVVAAMGTAEDPKRYAESVRDTIFPDVLRYRVGTSAVFGFAERNGRGLTECAPEVMFGIVLNKAVSLGLDARSAPGSLRDEFPYLSEPLGVPA</sequence>
<name>A0ABV6A4A8_9PSEU</name>
<proteinExistence type="predicted"/>
<dbReference type="Pfam" id="PF14224">
    <property type="entry name" value="DUF4331"/>
    <property type="match status" value="2"/>
</dbReference>
<dbReference type="InterPro" id="IPR025566">
    <property type="entry name" value="DUF4331"/>
</dbReference>
<dbReference type="Proteomes" id="UP001589693">
    <property type="component" value="Unassembled WGS sequence"/>
</dbReference>